<proteinExistence type="predicted"/>
<feature type="compositionally biased region" description="Polar residues" evidence="1">
    <location>
        <begin position="389"/>
        <end position="405"/>
    </location>
</feature>
<gene>
    <name evidence="2" type="ORF">PRK78_000688</name>
</gene>
<dbReference type="Proteomes" id="UP001219355">
    <property type="component" value="Chromosome 1"/>
</dbReference>
<feature type="compositionally biased region" description="Polar residues" evidence="1">
    <location>
        <begin position="30"/>
        <end position="53"/>
    </location>
</feature>
<evidence type="ECO:0000313" key="3">
    <source>
        <dbReference type="Proteomes" id="UP001219355"/>
    </source>
</evidence>
<protein>
    <recommendedName>
        <fullName evidence="4">TeaA receptor TeaR</fullName>
    </recommendedName>
</protein>
<feature type="compositionally biased region" description="Basic and acidic residues" evidence="1">
    <location>
        <begin position="509"/>
        <end position="522"/>
    </location>
</feature>
<dbReference type="EMBL" id="CP120627">
    <property type="protein sequence ID" value="WEW55259.1"/>
    <property type="molecule type" value="Genomic_DNA"/>
</dbReference>
<feature type="compositionally biased region" description="Basic and acidic residues" evidence="1">
    <location>
        <begin position="135"/>
        <end position="146"/>
    </location>
</feature>
<evidence type="ECO:0008006" key="4">
    <source>
        <dbReference type="Google" id="ProtNLM"/>
    </source>
</evidence>
<name>A0AAF0IHV6_9EURO</name>
<accession>A0AAF0IHV6</accession>
<feature type="compositionally biased region" description="Polar residues" evidence="1">
    <location>
        <begin position="499"/>
        <end position="508"/>
    </location>
</feature>
<reference evidence="2" key="1">
    <citation type="submission" date="2023-03" db="EMBL/GenBank/DDBJ databases">
        <title>Emydomyces testavorans Genome Sequence.</title>
        <authorList>
            <person name="Hoyer L."/>
        </authorList>
    </citation>
    <scope>NUCLEOTIDE SEQUENCE</scope>
    <source>
        <strain evidence="2">16-2883</strain>
    </source>
</reference>
<organism evidence="2 3">
    <name type="scientific">Emydomyces testavorans</name>
    <dbReference type="NCBI Taxonomy" id="2070801"/>
    <lineage>
        <taxon>Eukaryota</taxon>
        <taxon>Fungi</taxon>
        <taxon>Dikarya</taxon>
        <taxon>Ascomycota</taxon>
        <taxon>Pezizomycotina</taxon>
        <taxon>Eurotiomycetes</taxon>
        <taxon>Eurotiomycetidae</taxon>
        <taxon>Onygenales</taxon>
        <taxon>Nannizziopsiaceae</taxon>
        <taxon>Emydomyces</taxon>
    </lineage>
</organism>
<feature type="compositionally biased region" description="Basic and acidic residues" evidence="1">
    <location>
        <begin position="449"/>
        <end position="478"/>
    </location>
</feature>
<feature type="region of interest" description="Disordered" evidence="1">
    <location>
        <begin position="1"/>
        <end position="153"/>
    </location>
</feature>
<keyword evidence="3" id="KW-1185">Reference proteome</keyword>
<sequence>MAEAAANNSADALSSPSSVNGAQRPWDQVASYSQEFPNSVPSKTRPSHDSSAIYSKYNHKHNVSYAMNGASMSRTSSRSGSRQGHLHDQGYRVPHRVDALNQKDPSLSRTGSDTDSLLDLYGRESANRSTPSVLDQDKRSENRAYYEDEDPDQSQWIHRDKLAKIESEELQQFGIQIRDPVLMGRKSGSRRGRSRESHSVTANGITDRKDASPAILEDGEQRIPSPIPIEDNAPKDEDEPAVFDDPRLPEEIAADPYEDGGHRMYRNPGLRKSSSRIPILAYSPHPIPQEHLEREAPLQRTRNNTINSRDEDGLSFPKTRRPSVSAPLALQTPESQIETTPPQTAQTATANQQLQNSPSKPKQTTKSTSRKTSGASDTRKISGTHKKPTPSNANGNTSNQRPGTRSSERRPGTALNRPEGDPPWLATMYKPDPRLPPDQQMLPTHAKRLQQEQWEKEGKIPSAYDKDFGPLTIRHDGNDPPPAPESEKPKDEPAPIVTTRPSPTQSPEPTDRSRTSETDRGGYKAIPTMLPAPPAPTFTTSISAKPVPSPIQVEPEQPVKKKGCPCCVIM</sequence>
<feature type="compositionally biased region" description="Low complexity" evidence="1">
    <location>
        <begin position="71"/>
        <end position="82"/>
    </location>
</feature>
<evidence type="ECO:0000313" key="2">
    <source>
        <dbReference type="EMBL" id="WEW55259.1"/>
    </source>
</evidence>
<feature type="region of interest" description="Disordered" evidence="1">
    <location>
        <begin position="180"/>
        <end position="562"/>
    </location>
</feature>
<feature type="compositionally biased region" description="Basic and acidic residues" evidence="1">
    <location>
        <begin position="85"/>
        <end position="98"/>
    </location>
</feature>
<dbReference type="AlphaFoldDB" id="A0AAF0IHV6"/>
<evidence type="ECO:0000256" key="1">
    <source>
        <dbReference type="SAM" id="MobiDB-lite"/>
    </source>
</evidence>
<feature type="compositionally biased region" description="Low complexity" evidence="1">
    <location>
        <begin position="339"/>
        <end position="373"/>
    </location>
</feature>
<feature type="compositionally biased region" description="Basic and acidic residues" evidence="1">
    <location>
        <begin position="288"/>
        <end position="297"/>
    </location>
</feature>
<feature type="compositionally biased region" description="Low complexity" evidence="1">
    <location>
        <begin position="1"/>
        <end position="20"/>
    </location>
</feature>
<feature type="compositionally biased region" description="Polar residues" evidence="1">
    <location>
        <begin position="103"/>
        <end position="115"/>
    </location>
</feature>